<proteinExistence type="predicted"/>
<organism evidence="1 2">
    <name type="scientific">Trichogramma brassicae</name>
    <dbReference type="NCBI Taxonomy" id="86971"/>
    <lineage>
        <taxon>Eukaryota</taxon>
        <taxon>Metazoa</taxon>
        <taxon>Ecdysozoa</taxon>
        <taxon>Arthropoda</taxon>
        <taxon>Hexapoda</taxon>
        <taxon>Insecta</taxon>
        <taxon>Pterygota</taxon>
        <taxon>Neoptera</taxon>
        <taxon>Endopterygota</taxon>
        <taxon>Hymenoptera</taxon>
        <taxon>Apocrita</taxon>
        <taxon>Proctotrupomorpha</taxon>
        <taxon>Chalcidoidea</taxon>
        <taxon>Trichogrammatidae</taxon>
        <taxon>Trichogramma</taxon>
    </lineage>
</organism>
<keyword evidence="2" id="KW-1185">Reference proteome</keyword>
<sequence>MKVSIKNKRQQNALRKIRKEKRKQFVKIFIKRREWQEEDLVAFIVDEFNESEIYRSEEHQTHGCIQRINKHFPECSTYARRGLPSNCRRSCYTRTAAI</sequence>
<evidence type="ECO:0000313" key="2">
    <source>
        <dbReference type="Proteomes" id="UP000479190"/>
    </source>
</evidence>
<dbReference type="AlphaFoldDB" id="A0A6H5J3X0"/>
<name>A0A6H5J3X0_9HYME</name>
<accession>A0A6H5J3X0</accession>
<dbReference type="EMBL" id="CADCXV010001483">
    <property type="protein sequence ID" value="CAB0044754.1"/>
    <property type="molecule type" value="Genomic_DNA"/>
</dbReference>
<dbReference type="Proteomes" id="UP000479190">
    <property type="component" value="Unassembled WGS sequence"/>
</dbReference>
<protein>
    <submittedName>
        <fullName evidence="1">Uncharacterized protein</fullName>
    </submittedName>
</protein>
<gene>
    <name evidence="1" type="ORF">TBRA_LOCUS16342</name>
</gene>
<reference evidence="1 2" key="1">
    <citation type="submission" date="2020-02" db="EMBL/GenBank/DDBJ databases">
        <authorList>
            <person name="Ferguson B K."/>
        </authorList>
    </citation>
    <scope>NUCLEOTIDE SEQUENCE [LARGE SCALE GENOMIC DNA]</scope>
</reference>
<evidence type="ECO:0000313" key="1">
    <source>
        <dbReference type="EMBL" id="CAB0044754.1"/>
    </source>
</evidence>